<organism evidence="2 3">
    <name type="scientific">Aurantiacibacter luteus</name>
    <dbReference type="NCBI Taxonomy" id="1581420"/>
    <lineage>
        <taxon>Bacteria</taxon>
        <taxon>Pseudomonadati</taxon>
        <taxon>Pseudomonadota</taxon>
        <taxon>Alphaproteobacteria</taxon>
        <taxon>Sphingomonadales</taxon>
        <taxon>Erythrobacteraceae</taxon>
        <taxon>Aurantiacibacter</taxon>
    </lineage>
</organism>
<feature type="signal peptide" evidence="1">
    <location>
        <begin position="1"/>
        <end position="22"/>
    </location>
</feature>
<keyword evidence="3" id="KW-1185">Reference proteome</keyword>
<evidence type="ECO:0000313" key="3">
    <source>
        <dbReference type="Proteomes" id="UP000053464"/>
    </source>
</evidence>
<feature type="chain" id="PRO_5002579375" evidence="1">
    <location>
        <begin position="23"/>
        <end position="218"/>
    </location>
</feature>
<dbReference type="EMBL" id="LBHB01000003">
    <property type="protein sequence ID" value="KLE33805.1"/>
    <property type="molecule type" value="Genomic_DNA"/>
</dbReference>
<name>A0A0G9MSW3_9SPHN</name>
<proteinExistence type="predicted"/>
<dbReference type="OrthoDB" id="7569442at2"/>
<reference evidence="2 3" key="1">
    <citation type="submission" date="2015-04" db="EMBL/GenBank/DDBJ databases">
        <title>The draft genome sequence of Erythrobacter luteus KA37.</title>
        <authorList>
            <person name="Zhuang L."/>
            <person name="Liu Y."/>
            <person name="Shao Z."/>
        </authorList>
    </citation>
    <scope>NUCLEOTIDE SEQUENCE [LARGE SCALE GENOMIC DNA]</scope>
    <source>
        <strain evidence="2 3">KA37</strain>
    </source>
</reference>
<sequence length="218" mass="23739">MNRTFAGAALAAICIPAAPVAAQDAEWVSTLEGRAPAEMGLVLLGERDHAEIVEIVDRTMGMTPPGMRDYALLERPVRMGDACQRVRWDVTAGISDGLSTRSAYARRQVALAPADPCEFADYATLADGIEDEQGVELLRMASALHETGRPLECGDETASDLCRTDNYLRLQLRYLTATRIARDGDSTVVWFGEPFTEVRVPDDEGSPIAVVRRVPAVF</sequence>
<dbReference type="AlphaFoldDB" id="A0A0G9MSW3"/>
<evidence type="ECO:0000313" key="2">
    <source>
        <dbReference type="EMBL" id="KLE33805.1"/>
    </source>
</evidence>
<gene>
    <name evidence="2" type="ORF">AAW00_12035</name>
</gene>
<comment type="caution">
    <text evidence="2">The sequence shown here is derived from an EMBL/GenBank/DDBJ whole genome shotgun (WGS) entry which is preliminary data.</text>
</comment>
<keyword evidence="1" id="KW-0732">Signal</keyword>
<accession>A0A0G9MSW3</accession>
<dbReference type="RefSeq" id="WP_047004693.1">
    <property type="nucleotide sequence ID" value="NZ_LBHB01000003.1"/>
</dbReference>
<protein>
    <submittedName>
        <fullName evidence="2">Uncharacterized protein</fullName>
    </submittedName>
</protein>
<dbReference type="STRING" id="1581420.AAW00_12035"/>
<dbReference type="PATRIC" id="fig|1581420.6.peg.2460"/>
<evidence type="ECO:0000256" key="1">
    <source>
        <dbReference type="SAM" id="SignalP"/>
    </source>
</evidence>
<dbReference type="Proteomes" id="UP000053464">
    <property type="component" value="Unassembled WGS sequence"/>
</dbReference>